<dbReference type="Proteomes" id="UP000735302">
    <property type="component" value="Unassembled WGS sequence"/>
</dbReference>
<dbReference type="Gene3D" id="3.40.50.12780">
    <property type="entry name" value="N-terminal domain of ligase-like"/>
    <property type="match status" value="1"/>
</dbReference>
<comment type="caution">
    <text evidence="8">The sequence shown here is derived from an EMBL/GenBank/DDBJ whole genome shotgun (WGS) entry which is preliminary data.</text>
</comment>
<dbReference type="GO" id="GO:0006631">
    <property type="term" value="P:fatty acid metabolic process"/>
    <property type="evidence" value="ECO:0007669"/>
    <property type="project" value="TreeGrafter"/>
</dbReference>
<dbReference type="InterPro" id="IPR000873">
    <property type="entry name" value="AMP-dep_synth/lig_dom"/>
</dbReference>
<evidence type="ECO:0000256" key="2">
    <source>
        <dbReference type="ARBA" id="ARBA00022598"/>
    </source>
</evidence>
<evidence type="ECO:0000256" key="6">
    <source>
        <dbReference type="ARBA" id="ARBA00048277"/>
    </source>
</evidence>
<dbReference type="CDD" id="cd04433">
    <property type="entry name" value="AFD_class_I"/>
    <property type="match status" value="1"/>
</dbReference>
<keyword evidence="2" id="KW-0436">Ligase</keyword>
<dbReference type="InterPro" id="IPR042099">
    <property type="entry name" value="ANL_N_sf"/>
</dbReference>
<reference evidence="8 9" key="1">
    <citation type="journal article" date="2021" name="Elife">
        <title>Chloroplast acquisition without the gene transfer in kleptoplastic sea slugs, Plakobranchus ocellatus.</title>
        <authorList>
            <person name="Maeda T."/>
            <person name="Takahashi S."/>
            <person name="Yoshida T."/>
            <person name="Shimamura S."/>
            <person name="Takaki Y."/>
            <person name="Nagai Y."/>
            <person name="Toyoda A."/>
            <person name="Suzuki Y."/>
            <person name="Arimoto A."/>
            <person name="Ishii H."/>
            <person name="Satoh N."/>
            <person name="Nishiyama T."/>
            <person name="Hasebe M."/>
            <person name="Maruyama T."/>
            <person name="Minagawa J."/>
            <person name="Obokata J."/>
            <person name="Shigenobu S."/>
        </authorList>
    </citation>
    <scope>NUCLEOTIDE SEQUENCE [LARGE SCALE GENOMIC DNA]</scope>
</reference>
<name>A0AAV4DH43_9GAST</name>
<evidence type="ECO:0000256" key="4">
    <source>
        <dbReference type="ARBA" id="ARBA00039638"/>
    </source>
</evidence>
<comment type="catalytic activity">
    <reaction evidence="6">
        <text>a medium-chain fatty acid + ATP + CoA = a medium-chain fatty acyl-CoA + AMP + diphosphate</text>
        <dbReference type="Rhea" id="RHEA:48340"/>
        <dbReference type="ChEBI" id="CHEBI:30616"/>
        <dbReference type="ChEBI" id="CHEBI:33019"/>
        <dbReference type="ChEBI" id="CHEBI:57287"/>
        <dbReference type="ChEBI" id="CHEBI:59558"/>
        <dbReference type="ChEBI" id="CHEBI:90546"/>
        <dbReference type="ChEBI" id="CHEBI:456215"/>
        <dbReference type="EC" id="6.2.1.2"/>
    </reaction>
</comment>
<proteinExistence type="inferred from homology"/>
<evidence type="ECO:0000259" key="7">
    <source>
        <dbReference type="Pfam" id="PF00501"/>
    </source>
</evidence>
<dbReference type="SUPFAM" id="SSF56801">
    <property type="entry name" value="Acetyl-CoA synthetase-like"/>
    <property type="match status" value="1"/>
</dbReference>
<evidence type="ECO:0000313" key="8">
    <source>
        <dbReference type="EMBL" id="GFO43312.1"/>
    </source>
</evidence>
<evidence type="ECO:0000256" key="3">
    <source>
        <dbReference type="ARBA" id="ARBA00037247"/>
    </source>
</evidence>
<feature type="domain" description="AMP-dependent synthetase/ligase" evidence="7">
    <location>
        <begin position="175"/>
        <end position="412"/>
    </location>
</feature>
<dbReference type="AlphaFoldDB" id="A0AAV4DH43"/>
<dbReference type="EMBL" id="BLXT01007869">
    <property type="protein sequence ID" value="GFO43312.1"/>
    <property type="molecule type" value="Genomic_DNA"/>
</dbReference>
<sequence>MASVNKAPQRDLDTVPKRLKYLADHYPEREIFICVSKDTRDAFTAVRLLQLAEKFAARLVRQGFRHGDVIANTLPNSPERVVADVGLMLAGCTGMNGQILMADGSDFLGSSWKARCNGVILCPENWSAAWQMLGPSITDRHAGLFSPMSHEQVPDLTTAVLVWPRQSALHRPSFLEELEACEEDPPNLDLCQPEDVLYVLTTSGNTGYSKLIPHTHKEVIEIAAPVYLGPAGTATVNTANVVKVFNVRPLGWVGGSPFKTYVLGEVRVMVDTLTTQGHCDVTDILAGIKREKCSTGFVMPLEVEALLDHMTQEEIKDFRLKVIITGGQPIKRRQVARALLLSETVVVAYASSEAGLIAFKAYQDATKFEDFCGGKLVRGMAIRVVADNDQDCPCGVIGKILIKGPGVFRGFFNRHNTPDPSDASAFTSDGWYRTEDFGWFSATADGSQELYALGRAKDVISRDGIHLYPGWLEAKVIQHKDVIDVCILPYHKICAIVKTSPDSQLDEDGLRSFCHNMFLGNTNDNYVPVPDYYKILRGKDFPETATGKPNLHALRKIAEKSFGANELAPHFKA</sequence>
<dbReference type="InterPro" id="IPR045851">
    <property type="entry name" value="AMP-bd_C_sf"/>
</dbReference>
<comment type="similarity">
    <text evidence="1">Belongs to the ATP-dependent AMP-binding enzyme family.</text>
</comment>
<evidence type="ECO:0000256" key="1">
    <source>
        <dbReference type="ARBA" id="ARBA00006432"/>
    </source>
</evidence>
<evidence type="ECO:0000313" key="9">
    <source>
        <dbReference type="Proteomes" id="UP000735302"/>
    </source>
</evidence>
<dbReference type="PANTHER" id="PTHR43201:SF5">
    <property type="entry name" value="MEDIUM-CHAIN ACYL-COA LIGASE ACSF2, MITOCHONDRIAL"/>
    <property type="match status" value="1"/>
</dbReference>
<evidence type="ECO:0000256" key="5">
    <source>
        <dbReference type="ARBA" id="ARBA00047319"/>
    </source>
</evidence>
<keyword evidence="9" id="KW-1185">Reference proteome</keyword>
<gene>
    <name evidence="8" type="ORF">PoB_006981700</name>
</gene>
<feature type="domain" description="AMP-dependent synthetase/ligase" evidence="7">
    <location>
        <begin position="23"/>
        <end position="93"/>
    </location>
</feature>
<comment type="function">
    <text evidence="3">Acyl-CoA synthases catalyze the initial reaction in fatty acid metabolism, by forming a thioester with CoA. Has some preference toward medium-chain substrates. Plays a role in adipocyte differentiation.</text>
</comment>
<dbReference type="Pfam" id="PF00501">
    <property type="entry name" value="AMP-binding"/>
    <property type="match status" value="2"/>
</dbReference>
<dbReference type="Gene3D" id="3.30.300.30">
    <property type="match status" value="1"/>
</dbReference>
<accession>A0AAV4DH43</accession>
<dbReference type="PANTHER" id="PTHR43201">
    <property type="entry name" value="ACYL-COA SYNTHETASE"/>
    <property type="match status" value="1"/>
</dbReference>
<protein>
    <recommendedName>
        <fullName evidence="4">Medium-chain acyl-CoA ligase ACSF2, mitochondrial</fullName>
    </recommendedName>
</protein>
<organism evidence="8 9">
    <name type="scientific">Plakobranchus ocellatus</name>
    <dbReference type="NCBI Taxonomy" id="259542"/>
    <lineage>
        <taxon>Eukaryota</taxon>
        <taxon>Metazoa</taxon>
        <taxon>Spiralia</taxon>
        <taxon>Lophotrochozoa</taxon>
        <taxon>Mollusca</taxon>
        <taxon>Gastropoda</taxon>
        <taxon>Heterobranchia</taxon>
        <taxon>Euthyneura</taxon>
        <taxon>Panpulmonata</taxon>
        <taxon>Sacoglossa</taxon>
        <taxon>Placobranchoidea</taxon>
        <taxon>Plakobranchidae</taxon>
        <taxon>Plakobranchus</taxon>
    </lineage>
</organism>
<comment type="catalytic activity">
    <reaction evidence="5">
        <text>octanoate + ATP + CoA = octanoyl-CoA + AMP + diphosphate</text>
        <dbReference type="Rhea" id="RHEA:33631"/>
        <dbReference type="ChEBI" id="CHEBI:25646"/>
        <dbReference type="ChEBI" id="CHEBI:30616"/>
        <dbReference type="ChEBI" id="CHEBI:33019"/>
        <dbReference type="ChEBI" id="CHEBI:57287"/>
        <dbReference type="ChEBI" id="CHEBI:57386"/>
        <dbReference type="ChEBI" id="CHEBI:456215"/>
    </reaction>
</comment>
<dbReference type="GO" id="GO:0031956">
    <property type="term" value="F:medium-chain fatty acid-CoA ligase activity"/>
    <property type="evidence" value="ECO:0007669"/>
    <property type="project" value="UniProtKB-EC"/>
</dbReference>